<evidence type="ECO:0000313" key="2">
    <source>
        <dbReference type="Proteomes" id="UP000287166"/>
    </source>
</evidence>
<dbReference type="AlphaFoldDB" id="A0A401H5N0"/>
<dbReference type="RefSeq" id="XP_027620602.1">
    <property type="nucleotide sequence ID" value="XM_027764801.1"/>
</dbReference>
<gene>
    <name evidence="1" type="ORF">SCP_1700130</name>
</gene>
<protein>
    <submittedName>
        <fullName evidence="1">Uncharacterized protein</fullName>
    </submittedName>
</protein>
<comment type="caution">
    <text evidence="1">The sequence shown here is derived from an EMBL/GenBank/DDBJ whole genome shotgun (WGS) entry which is preliminary data.</text>
</comment>
<dbReference type="EMBL" id="BFAD01000017">
    <property type="protein sequence ID" value="GBE89689.1"/>
    <property type="molecule type" value="Genomic_DNA"/>
</dbReference>
<keyword evidence="2" id="KW-1185">Reference proteome</keyword>
<reference evidence="1 2" key="1">
    <citation type="journal article" date="2018" name="Sci. Rep.">
        <title>Genome sequence of the cauliflower mushroom Sparassis crispa (Hanabiratake) and its association with beneficial usage.</title>
        <authorList>
            <person name="Kiyama R."/>
            <person name="Furutani Y."/>
            <person name="Kawaguchi K."/>
            <person name="Nakanishi T."/>
        </authorList>
    </citation>
    <scope>NUCLEOTIDE SEQUENCE [LARGE SCALE GENOMIC DNA]</scope>
</reference>
<evidence type="ECO:0000313" key="1">
    <source>
        <dbReference type="EMBL" id="GBE89689.1"/>
    </source>
</evidence>
<organism evidence="1 2">
    <name type="scientific">Sparassis crispa</name>
    <dbReference type="NCBI Taxonomy" id="139825"/>
    <lineage>
        <taxon>Eukaryota</taxon>
        <taxon>Fungi</taxon>
        <taxon>Dikarya</taxon>
        <taxon>Basidiomycota</taxon>
        <taxon>Agaricomycotina</taxon>
        <taxon>Agaricomycetes</taxon>
        <taxon>Polyporales</taxon>
        <taxon>Sparassidaceae</taxon>
        <taxon>Sparassis</taxon>
    </lineage>
</organism>
<dbReference type="GeneID" id="38786606"/>
<name>A0A401H5N0_9APHY</name>
<sequence length="171" mass="19216">MTATLPVIPQNAANIQRTSHRDDSQVNGAVVIFVSHSVRLAVFGAWLLGTQPTDMIFEYLCDAVHGVRRTEVIQARVGSLFRDRMPLVRYEAFAIEMQLLPTCREVNAEDAVERVVSFMTMMHRSGERGDQYRHEAVNAERAAITTAMKSSNAEHDGYQSHNYHNVHGLFG</sequence>
<dbReference type="Proteomes" id="UP000287166">
    <property type="component" value="Unassembled WGS sequence"/>
</dbReference>
<accession>A0A401H5N0</accession>
<proteinExistence type="predicted"/>
<dbReference type="InParanoid" id="A0A401H5N0"/>